<evidence type="ECO:0000313" key="5">
    <source>
        <dbReference type="Proteomes" id="UP001152759"/>
    </source>
</evidence>
<dbReference type="InterPro" id="IPR036179">
    <property type="entry name" value="Ig-like_dom_sf"/>
</dbReference>
<dbReference type="InterPro" id="IPR013783">
    <property type="entry name" value="Ig-like_fold"/>
</dbReference>
<keyword evidence="5" id="KW-1185">Reference proteome</keyword>
<feature type="region of interest" description="Disordered" evidence="2">
    <location>
        <begin position="236"/>
        <end position="265"/>
    </location>
</feature>
<evidence type="ECO:0000256" key="1">
    <source>
        <dbReference type="ARBA" id="ARBA00023157"/>
    </source>
</evidence>
<organism evidence="4 5">
    <name type="scientific">Bemisia tabaci</name>
    <name type="common">Sweetpotato whitefly</name>
    <name type="synonym">Aleurodes tabaci</name>
    <dbReference type="NCBI Taxonomy" id="7038"/>
    <lineage>
        <taxon>Eukaryota</taxon>
        <taxon>Metazoa</taxon>
        <taxon>Ecdysozoa</taxon>
        <taxon>Arthropoda</taxon>
        <taxon>Hexapoda</taxon>
        <taxon>Insecta</taxon>
        <taxon>Pterygota</taxon>
        <taxon>Neoptera</taxon>
        <taxon>Paraneoptera</taxon>
        <taxon>Hemiptera</taxon>
        <taxon>Sternorrhyncha</taxon>
        <taxon>Aleyrodoidea</taxon>
        <taxon>Aleyrodidae</taxon>
        <taxon>Aleyrodinae</taxon>
        <taxon>Bemisia</taxon>
    </lineage>
</organism>
<feature type="domain" description="Ig-like" evidence="3">
    <location>
        <begin position="131"/>
        <end position="239"/>
    </location>
</feature>
<protein>
    <recommendedName>
        <fullName evidence="3">Ig-like domain-containing protein</fullName>
    </recommendedName>
</protein>
<dbReference type="SUPFAM" id="SSF48726">
    <property type="entry name" value="Immunoglobulin"/>
    <property type="match status" value="2"/>
</dbReference>
<gene>
    <name evidence="4" type="ORF">BEMITA_LOCUS5181</name>
</gene>
<proteinExistence type="predicted"/>
<dbReference type="AlphaFoldDB" id="A0A9P0A827"/>
<evidence type="ECO:0000256" key="2">
    <source>
        <dbReference type="SAM" id="MobiDB-lite"/>
    </source>
</evidence>
<feature type="domain" description="Ig-like" evidence="3">
    <location>
        <begin position="5"/>
        <end position="122"/>
    </location>
</feature>
<feature type="compositionally biased region" description="Basic and acidic residues" evidence="2">
    <location>
        <begin position="236"/>
        <end position="260"/>
    </location>
</feature>
<dbReference type="Gene3D" id="2.60.40.10">
    <property type="entry name" value="Immunoglobulins"/>
    <property type="match status" value="2"/>
</dbReference>
<name>A0A9P0A827_BEMTA</name>
<dbReference type="PANTHER" id="PTHR21261">
    <property type="entry name" value="BEAT PROTEIN"/>
    <property type="match status" value="1"/>
</dbReference>
<keyword evidence="1" id="KW-1015">Disulfide bond</keyword>
<dbReference type="PROSITE" id="PS50835">
    <property type="entry name" value="IG_LIKE"/>
    <property type="match status" value="2"/>
</dbReference>
<dbReference type="Pfam" id="PF00047">
    <property type="entry name" value="ig"/>
    <property type="match status" value="1"/>
</dbReference>
<evidence type="ECO:0000313" key="4">
    <source>
        <dbReference type="EMBL" id="CAH0386014.1"/>
    </source>
</evidence>
<reference evidence="4" key="1">
    <citation type="submission" date="2021-12" db="EMBL/GenBank/DDBJ databases">
        <authorList>
            <person name="King R."/>
        </authorList>
    </citation>
    <scope>NUCLEOTIDE SEQUENCE</scope>
</reference>
<dbReference type="EMBL" id="OU963864">
    <property type="protein sequence ID" value="CAH0386014.1"/>
    <property type="molecule type" value="Genomic_DNA"/>
</dbReference>
<feature type="non-terminal residue" evidence="4">
    <location>
        <position position="306"/>
    </location>
</feature>
<dbReference type="InterPro" id="IPR007110">
    <property type="entry name" value="Ig-like_dom"/>
</dbReference>
<dbReference type="Proteomes" id="UP001152759">
    <property type="component" value="Chromosome 3"/>
</dbReference>
<accession>A0A9P0A827</accession>
<dbReference type="InterPro" id="IPR013151">
    <property type="entry name" value="Immunoglobulin_dom"/>
</dbReference>
<evidence type="ECO:0000259" key="3">
    <source>
        <dbReference type="PROSITE" id="PS50835"/>
    </source>
</evidence>
<dbReference type="FunFam" id="2.60.40.10:FF:000437">
    <property type="entry name" value="Beat-IIIc, isoform A"/>
    <property type="match status" value="1"/>
</dbReference>
<dbReference type="PANTHER" id="PTHR21261:SF8">
    <property type="entry name" value="BEATEN PATH IA, ISOFORM B-RELATED"/>
    <property type="match status" value="1"/>
</dbReference>
<dbReference type="Pfam" id="PF08205">
    <property type="entry name" value="C2-set_2"/>
    <property type="match status" value="1"/>
</dbReference>
<dbReference type="InterPro" id="IPR013162">
    <property type="entry name" value="CD80_C2-set"/>
</dbReference>
<sequence>FFCFPVSGTIKLVDSLRDVKVIIPQAVKRGDNAVMECLFHLEGDSLYSVKWYKGKREFYRLTPKENPSMKVFPIASLPELQVQRDKSNQSQVVLSNVVPSLSGRYSCEVSADAPSFHTAIVSGDMNVVDPPKSSPVITDVKDRYRVGEVLHATCTSRGSRPAANLTWYINGEQASRHWVRAMKVSVDPTTDLETSSSTLELKVTPRHFNADGDLKIRCTANIHAIYWQTTERSAEQELARHSADRDHNRHRHESQDKARSPQDIQTNQIPYPTATQMSSQGFRAENNIFCSGFNAFLIMLFAFRIY</sequence>